<dbReference type="PANTHER" id="PTHR27008:SF602">
    <property type="entry name" value="LRR RECEPTOR-LIKE SERINE_THREONINE-PROTEIN KINASE EFR"/>
    <property type="match status" value="1"/>
</dbReference>
<evidence type="ECO:0000256" key="20">
    <source>
        <dbReference type="ARBA" id="ARBA00048679"/>
    </source>
</evidence>
<dbReference type="InterPro" id="IPR000719">
    <property type="entry name" value="Prot_kinase_dom"/>
</dbReference>
<evidence type="ECO:0000256" key="14">
    <source>
        <dbReference type="ARBA" id="ARBA00022840"/>
    </source>
</evidence>
<dbReference type="Gramene" id="CDP21464">
    <property type="protein sequence ID" value="CDP21464"/>
    <property type="gene ID" value="GSCOC_T00004614001"/>
</dbReference>
<keyword evidence="7" id="KW-0433">Leucine-rich repeat</keyword>
<gene>
    <name evidence="23" type="ORF">GSCOC_T00004614001</name>
</gene>
<evidence type="ECO:0000256" key="3">
    <source>
        <dbReference type="ARBA" id="ARBA00012513"/>
    </source>
</evidence>
<keyword evidence="24" id="KW-1185">Reference proteome</keyword>
<dbReference type="InParanoid" id="A0A068VLH9"/>
<keyword evidence="14 21" id="KW-0067">ATP-binding</keyword>
<evidence type="ECO:0000313" key="24">
    <source>
        <dbReference type="Proteomes" id="UP000295252"/>
    </source>
</evidence>
<dbReference type="Pfam" id="PF23598">
    <property type="entry name" value="LRR_14"/>
    <property type="match status" value="1"/>
</dbReference>
<evidence type="ECO:0000256" key="4">
    <source>
        <dbReference type="ARBA" id="ARBA00022475"/>
    </source>
</evidence>
<evidence type="ECO:0000256" key="15">
    <source>
        <dbReference type="ARBA" id="ARBA00022989"/>
    </source>
</evidence>
<evidence type="ECO:0000256" key="13">
    <source>
        <dbReference type="ARBA" id="ARBA00022777"/>
    </source>
</evidence>
<evidence type="ECO:0000256" key="17">
    <source>
        <dbReference type="ARBA" id="ARBA00023170"/>
    </source>
</evidence>
<dbReference type="GO" id="GO:0005886">
    <property type="term" value="C:plasma membrane"/>
    <property type="evidence" value="ECO:0007669"/>
    <property type="project" value="UniProtKB-SubCell"/>
</dbReference>
<feature type="domain" description="Protein kinase" evidence="22">
    <location>
        <begin position="569"/>
        <end position="833"/>
    </location>
</feature>
<evidence type="ECO:0000256" key="11">
    <source>
        <dbReference type="ARBA" id="ARBA00022737"/>
    </source>
</evidence>
<dbReference type="SUPFAM" id="SSF56112">
    <property type="entry name" value="Protein kinase-like (PK-like)"/>
    <property type="match status" value="2"/>
</dbReference>
<evidence type="ECO:0000256" key="8">
    <source>
        <dbReference type="ARBA" id="ARBA00022679"/>
    </source>
</evidence>
<dbReference type="PROSITE" id="PS00107">
    <property type="entry name" value="PROTEIN_KINASE_ATP"/>
    <property type="match status" value="2"/>
</dbReference>
<dbReference type="InterPro" id="IPR032675">
    <property type="entry name" value="LRR_dom_sf"/>
</dbReference>
<dbReference type="AlphaFoldDB" id="A0A068VLH9"/>
<reference evidence="24" key="1">
    <citation type="journal article" date="2014" name="Science">
        <title>The coffee genome provides insight into the convergent evolution of caffeine biosynthesis.</title>
        <authorList>
            <person name="Denoeud F."/>
            <person name="Carretero-Paulet L."/>
            <person name="Dereeper A."/>
            <person name="Droc G."/>
            <person name="Guyot R."/>
            <person name="Pietrella M."/>
            <person name="Zheng C."/>
            <person name="Alberti A."/>
            <person name="Anthony F."/>
            <person name="Aprea G."/>
            <person name="Aury J.M."/>
            <person name="Bento P."/>
            <person name="Bernard M."/>
            <person name="Bocs S."/>
            <person name="Campa C."/>
            <person name="Cenci A."/>
            <person name="Combes M.C."/>
            <person name="Crouzillat D."/>
            <person name="Da Silva C."/>
            <person name="Daddiego L."/>
            <person name="De Bellis F."/>
            <person name="Dussert S."/>
            <person name="Garsmeur O."/>
            <person name="Gayraud T."/>
            <person name="Guignon V."/>
            <person name="Jahn K."/>
            <person name="Jamilloux V."/>
            <person name="Joet T."/>
            <person name="Labadie K."/>
            <person name="Lan T."/>
            <person name="Leclercq J."/>
            <person name="Lepelley M."/>
            <person name="Leroy T."/>
            <person name="Li L.T."/>
            <person name="Librado P."/>
            <person name="Lopez L."/>
            <person name="Munoz A."/>
            <person name="Noel B."/>
            <person name="Pallavicini A."/>
            <person name="Perrotta G."/>
            <person name="Poncet V."/>
            <person name="Pot D."/>
            <person name="Priyono X."/>
            <person name="Rigoreau M."/>
            <person name="Rouard M."/>
            <person name="Rozas J."/>
            <person name="Tranchant-Dubreuil C."/>
            <person name="VanBuren R."/>
            <person name="Zhang Q."/>
            <person name="Andrade A.C."/>
            <person name="Argout X."/>
            <person name="Bertrand B."/>
            <person name="de Kochko A."/>
            <person name="Graziosi G."/>
            <person name="Henry R.J."/>
            <person name="Jayarama X."/>
            <person name="Ming R."/>
            <person name="Nagai C."/>
            <person name="Rounsley S."/>
            <person name="Sankoff D."/>
            <person name="Giuliano G."/>
            <person name="Albert V.A."/>
            <person name="Wincker P."/>
            <person name="Lashermes P."/>
        </authorList>
    </citation>
    <scope>NUCLEOTIDE SEQUENCE [LARGE SCALE GENOMIC DNA]</scope>
    <source>
        <strain evidence="24">cv. DH200-94</strain>
    </source>
</reference>
<comment type="catalytic activity">
    <reaction evidence="19">
        <text>L-threonyl-[protein] + ATP = O-phospho-L-threonyl-[protein] + ADP + H(+)</text>
        <dbReference type="Rhea" id="RHEA:46608"/>
        <dbReference type="Rhea" id="RHEA-COMP:11060"/>
        <dbReference type="Rhea" id="RHEA-COMP:11605"/>
        <dbReference type="ChEBI" id="CHEBI:15378"/>
        <dbReference type="ChEBI" id="CHEBI:30013"/>
        <dbReference type="ChEBI" id="CHEBI:30616"/>
        <dbReference type="ChEBI" id="CHEBI:61977"/>
        <dbReference type="ChEBI" id="CHEBI:456216"/>
        <dbReference type="EC" id="2.7.11.1"/>
    </reaction>
</comment>
<dbReference type="FunFam" id="1.10.510.10:FF:000358">
    <property type="entry name" value="Putative leucine-rich repeat receptor-like serine/threonine-protein kinase"/>
    <property type="match status" value="1"/>
</dbReference>
<keyword evidence="16" id="KW-0472">Membrane</keyword>
<dbReference type="Gene3D" id="1.10.510.10">
    <property type="entry name" value="Transferase(Phosphotransferase) domain 1"/>
    <property type="match status" value="3"/>
</dbReference>
<dbReference type="InterPro" id="IPR011009">
    <property type="entry name" value="Kinase-like_dom_sf"/>
</dbReference>
<evidence type="ECO:0000256" key="5">
    <source>
        <dbReference type="ARBA" id="ARBA00022527"/>
    </source>
</evidence>
<evidence type="ECO:0000313" key="23">
    <source>
        <dbReference type="EMBL" id="CDP21464.1"/>
    </source>
</evidence>
<evidence type="ECO:0000256" key="19">
    <source>
        <dbReference type="ARBA" id="ARBA00047899"/>
    </source>
</evidence>
<name>A0A068VLH9_COFCA</name>
<dbReference type="GO" id="GO:0004674">
    <property type="term" value="F:protein serine/threonine kinase activity"/>
    <property type="evidence" value="ECO:0007669"/>
    <property type="project" value="UniProtKB-KW"/>
</dbReference>
<dbReference type="EC" id="2.7.11.1" evidence="3"/>
<dbReference type="FunFam" id="3.80.10.10:FF:000111">
    <property type="entry name" value="LRR receptor-like serine/threonine-protein kinase ERECTA"/>
    <property type="match status" value="1"/>
</dbReference>
<keyword evidence="17" id="KW-0675">Receptor</keyword>
<evidence type="ECO:0000256" key="12">
    <source>
        <dbReference type="ARBA" id="ARBA00022741"/>
    </source>
</evidence>
<dbReference type="InterPro" id="IPR001611">
    <property type="entry name" value="Leu-rich_rpt"/>
</dbReference>
<dbReference type="OMA" id="MEIALNC"/>
<dbReference type="GO" id="GO:0005524">
    <property type="term" value="F:ATP binding"/>
    <property type="evidence" value="ECO:0007669"/>
    <property type="project" value="UniProtKB-UniRule"/>
</dbReference>
<proteinExistence type="inferred from homology"/>
<sequence>MTYQENSRRNWELEQSMDFESTWKSVEWIHSSGNQSNTTSLGEVNFGWNLLNSSIPASLCNLNNLLALNLSSNALTGSLPQEIQNLQALADLDLSRNHLNGKVPSSIGGLERLASLSLAHNRLEGTIPDSLRHMLSLEILDLSNNNLSGPIPKSLETLLYLRYINLSFNHLTGEIPSSGPFKTFTYESFMCNDDLCGAQRFHVPPCSSPRIHSRKKILQISGIVSSIAAIDETSRNTDLSMGVPKWISYYDLVQATDGYDESNLLGKGSFGSVYKGTLTDGTLVAVKVFSLLVEITSKSFDTECEVLRNLRHGNLTKVIGSCSNLDFKALVVDYMSNGSLENLLYSNDHCLDLVQRISIMVDVASALEYLHFGYVTPVVHCDLKPSNLLLDENMIAHVSDFGITKFLDEGNSVLHTETLATLGYMAPEYGLEGLVSTRIDVYSFGIVLMETFSRMKPSDEMFSEDLSLKSWIVKSLPTATIISMIFNLALSCSTECRQDRMNMKDVLAALKKIKRQLDTLSDTSARKHFRVLCVCTESISRKICLEIVCLIANDPFLLNTPTRHQNTSAGQSNLLGTGGFGSVYCGTLNDGRKVAVKVFHVQLERALESLDTECEVLRNLRHRNLTKVISGCSNNDFKALVLELMPNGSLEKWLHWPSCFLDMKQRLNIMIDLASALHYLHNGYSIPVVHCDLKPSNVLLDQDMIAHFTFKILHSFFFFCQNLDWKDSYSTKCDVYSYGIMLMEVFTRTKPNDERFNGNSSLKGLVQSSMPNAPYQIIDTNLLQEDEEHFAEKLDCISFIMEIALNCSRESSRERSNMETVLREMNNIKYKLLSIDRMH</sequence>
<keyword evidence="18" id="KW-0325">Glycoprotein</keyword>
<dbReference type="STRING" id="49390.A0A068VLH9"/>
<dbReference type="InterPro" id="IPR017441">
    <property type="entry name" value="Protein_kinase_ATP_BS"/>
</dbReference>
<dbReference type="PANTHER" id="PTHR27008">
    <property type="entry name" value="OS04G0122200 PROTEIN"/>
    <property type="match status" value="1"/>
</dbReference>
<evidence type="ECO:0000256" key="1">
    <source>
        <dbReference type="ARBA" id="ARBA00004162"/>
    </source>
</evidence>
<dbReference type="SUPFAM" id="SSF52058">
    <property type="entry name" value="L domain-like"/>
    <property type="match status" value="1"/>
</dbReference>
<comment type="similarity">
    <text evidence="2">Belongs to the RLP family.</text>
</comment>
<dbReference type="Gene3D" id="3.30.200.20">
    <property type="entry name" value="Phosphorylase Kinase, domain 1"/>
    <property type="match status" value="1"/>
</dbReference>
<organism evidence="23 24">
    <name type="scientific">Coffea canephora</name>
    <name type="common">Robusta coffee</name>
    <dbReference type="NCBI Taxonomy" id="49390"/>
    <lineage>
        <taxon>Eukaryota</taxon>
        <taxon>Viridiplantae</taxon>
        <taxon>Streptophyta</taxon>
        <taxon>Embryophyta</taxon>
        <taxon>Tracheophyta</taxon>
        <taxon>Spermatophyta</taxon>
        <taxon>Magnoliopsida</taxon>
        <taxon>eudicotyledons</taxon>
        <taxon>Gunneridae</taxon>
        <taxon>Pentapetalae</taxon>
        <taxon>asterids</taxon>
        <taxon>lamiids</taxon>
        <taxon>Gentianales</taxon>
        <taxon>Rubiaceae</taxon>
        <taxon>Ixoroideae</taxon>
        <taxon>Gardenieae complex</taxon>
        <taxon>Bertiereae - Coffeeae clade</taxon>
        <taxon>Coffeeae</taxon>
        <taxon>Coffea</taxon>
    </lineage>
</organism>
<evidence type="ECO:0000256" key="9">
    <source>
        <dbReference type="ARBA" id="ARBA00022692"/>
    </source>
</evidence>
<dbReference type="EMBL" id="HG743373">
    <property type="protein sequence ID" value="CDP21464.1"/>
    <property type="molecule type" value="Genomic_DNA"/>
</dbReference>
<dbReference type="Pfam" id="PF07714">
    <property type="entry name" value="PK_Tyr_Ser-Thr"/>
    <property type="match status" value="2"/>
</dbReference>
<comment type="subcellular location">
    <subcellularLocation>
        <location evidence="1">Cell membrane</location>
        <topology evidence="1">Single-pass membrane protein</topology>
    </subcellularLocation>
</comment>
<evidence type="ECO:0000256" key="2">
    <source>
        <dbReference type="ARBA" id="ARBA00009592"/>
    </source>
</evidence>
<evidence type="ECO:0000256" key="6">
    <source>
        <dbReference type="ARBA" id="ARBA00022553"/>
    </source>
</evidence>
<keyword evidence="15" id="KW-1133">Transmembrane helix</keyword>
<comment type="catalytic activity">
    <reaction evidence="20">
        <text>L-seryl-[protein] + ATP = O-phospho-L-seryl-[protein] + ADP + H(+)</text>
        <dbReference type="Rhea" id="RHEA:17989"/>
        <dbReference type="Rhea" id="RHEA-COMP:9863"/>
        <dbReference type="Rhea" id="RHEA-COMP:11604"/>
        <dbReference type="ChEBI" id="CHEBI:15378"/>
        <dbReference type="ChEBI" id="CHEBI:29999"/>
        <dbReference type="ChEBI" id="CHEBI:30616"/>
        <dbReference type="ChEBI" id="CHEBI:83421"/>
        <dbReference type="ChEBI" id="CHEBI:456216"/>
        <dbReference type="EC" id="2.7.11.1"/>
    </reaction>
</comment>
<protein>
    <recommendedName>
        <fullName evidence="3">non-specific serine/threonine protein kinase</fullName>
        <ecNumber evidence="3">2.7.11.1</ecNumber>
    </recommendedName>
</protein>
<dbReference type="PROSITE" id="PS50011">
    <property type="entry name" value="PROTEIN_KINASE_DOM"/>
    <property type="match status" value="2"/>
</dbReference>
<dbReference type="PROSITE" id="PS00108">
    <property type="entry name" value="PROTEIN_KINASE_ST"/>
    <property type="match status" value="2"/>
</dbReference>
<feature type="domain" description="Protein kinase" evidence="22">
    <location>
        <begin position="259"/>
        <end position="513"/>
    </location>
</feature>
<keyword evidence="6" id="KW-0597">Phosphoprotein</keyword>
<evidence type="ECO:0000259" key="22">
    <source>
        <dbReference type="PROSITE" id="PS50011"/>
    </source>
</evidence>
<dbReference type="PROSITE" id="PS51450">
    <property type="entry name" value="LRR"/>
    <property type="match status" value="1"/>
</dbReference>
<keyword evidence="10" id="KW-0732">Signal</keyword>
<evidence type="ECO:0000256" key="7">
    <source>
        <dbReference type="ARBA" id="ARBA00022614"/>
    </source>
</evidence>
<dbReference type="InterPro" id="IPR051809">
    <property type="entry name" value="Plant_receptor-like_S/T_kinase"/>
</dbReference>
<dbReference type="SMART" id="SM00220">
    <property type="entry name" value="S_TKc"/>
    <property type="match status" value="2"/>
</dbReference>
<dbReference type="Proteomes" id="UP000295252">
    <property type="component" value="Unassembled WGS sequence"/>
</dbReference>
<dbReference type="PRINTS" id="PR00019">
    <property type="entry name" value="LEURICHRPT"/>
</dbReference>
<feature type="binding site" evidence="21">
    <location>
        <position position="287"/>
    </location>
    <ligand>
        <name>ATP</name>
        <dbReference type="ChEBI" id="CHEBI:30616"/>
    </ligand>
</feature>
<dbReference type="Pfam" id="PF00069">
    <property type="entry name" value="Pkinase"/>
    <property type="match status" value="1"/>
</dbReference>
<keyword evidence="4" id="KW-1003">Cell membrane</keyword>
<dbReference type="PhylomeDB" id="A0A068VLH9"/>
<keyword evidence="5" id="KW-0723">Serine/threonine-protein kinase</keyword>
<dbReference type="InterPro" id="IPR001245">
    <property type="entry name" value="Ser-Thr/Tyr_kinase_cat_dom"/>
</dbReference>
<dbReference type="InterPro" id="IPR055414">
    <property type="entry name" value="LRR_R13L4/SHOC2-like"/>
</dbReference>
<keyword evidence="9" id="KW-0812">Transmembrane</keyword>
<evidence type="ECO:0000256" key="16">
    <source>
        <dbReference type="ARBA" id="ARBA00023136"/>
    </source>
</evidence>
<accession>A0A068VLH9</accession>
<evidence type="ECO:0000256" key="21">
    <source>
        <dbReference type="PROSITE-ProRule" id="PRU10141"/>
    </source>
</evidence>
<keyword evidence="8" id="KW-0808">Transferase</keyword>
<keyword evidence="11" id="KW-0677">Repeat</keyword>
<feature type="binding site" evidence="21">
    <location>
        <position position="597"/>
    </location>
    <ligand>
        <name>ATP</name>
        <dbReference type="ChEBI" id="CHEBI:30616"/>
    </ligand>
</feature>
<dbReference type="FunFam" id="3.30.200.20:FF:000661">
    <property type="entry name" value="Serine-threonine protein kinase plant-type"/>
    <property type="match status" value="1"/>
</dbReference>
<keyword evidence="12 21" id="KW-0547">Nucleotide-binding</keyword>
<keyword evidence="13" id="KW-0418">Kinase</keyword>
<evidence type="ECO:0000256" key="10">
    <source>
        <dbReference type="ARBA" id="ARBA00022729"/>
    </source>
</evidence>
<evidence type="ECO:0000256" key="18">
    <source>
        <dbReference type="ARBA" id="ARBA00023180"/>
    </source>
</evidence>
<dbReference type="Gene3D" id="3.80.10.10">
    <property type="entry name" value="Ribonuclease Inhibitor"/>
    <property type="match status" value="1"/>
</dbReference>
<dbReference type="InterPro" id="IPR008271">
    <property type="entry name" value="Ser/Thr_kinase_AS"/>
</dbReference>